<evidence type="ECO:0000256" key="1">
    <source>
        <dbReference type="ARBA" id="ARBA00008766"/>
    </source>
</evidence>
<dbReference type="InterPro" id="IPR050422">
    <property type="entry name" value="X-Pro_aminopeptidase_P"/>
</dbReference>
<dbReference type="PANTHER" id="PTHR43763:SF6">
    <property type="entry name" value="XAA-PRO AMINOPEPTIDASE 1"/>
    <property type="match status" value="1"/>
</dbReference>
<accession>A0A223N0U8</accession>
<evidence type="ECO:0000256" key="3">
    <source>
        <dbReference type="ARBA" id="ARBA00022801"/>
    </source>
</evidence>
<dbReference type="Gene3D" id="3.40.350.10">
    <property type="entry name" value="Creatinase/prolidase N-terminal domain"/>
    <property type="match status" value="2"/>
</dbReference>
<dbReference type="KEGG" id="vqi:CCZ37_13100"/>
<dbReference type="Pfam" id="PF00557">
    <property type="entry name" value="Peptidase_M24"/>
    <property type="match status" value="1"/>
</dbReference>
<dbReference type="AlphaFoldDB" id="A0A223N0U8"/>
<dbReference type="InterPro" id="IPR000994">
    <property type="entry name" value="Pept_M24"/>
</dbReference>
<dbReference type="CDD" id="cd01085">
    <property type="entry name" value="APP"/>
    <property type="match status" value="1"/>
</dbReference>
<gene>
    <name evidence="7" type="ORF">CCZ37_13100</name>
</gene>
<dbReference type="InterPro" id="IPR029149">
    <property type="entry name" value="Creatin/AminoP/Spt16_N"/>
</dbReference>
<evidence type="ECO:0000259" key="4">
    <source>
        <dbReference type="Pfam" id="PF00557"/>
    </source>
</evidence>
<evidence type="ECO:0000259" key="5">
    <source>
        <dbReference type="Pfam" id="PF01321"/>
    </source>
</evidence>
<dbReference type="Proteomes" id="UP000215148">
    <property type="component" value="Chromosome 1"/>
</dbReference>
<evidence type="ECO:0000256" key="2">
    <source>
        <dbReference type="ARBA" id="ARBA00022723"/>
    </source>
</evidence>
<proteinExistence type="inferred from homology"/>
<dbReference type="InterPro" id="IPR033740">
    <property type="entry name" value="Pept_M24B"/>
</dbReference>
<dbReference type="InterPro" id="IPR032416">
    <property type="entry name" value="Peptidase_M24_C"/>
</dbReference>
<dbReference type="SUPFAM" id="SSF53092">
    <property type="entry name" value="Creatinase/prolidase N-terminal domain"/>
    <property type="match status" value="1"/>
</dbReference>
<dbReference type="GO" id="GO:0046872">
    <property type="term" value="F:metal ion binding"/>
    <property type="evidence" value="ECO:0007669"/>
    <property type="project" value="UniProtKB-KW"/>
</dbReference>
<dbReference type="GO" id="GO:0070006">
    <property type="term" value="F:metalloaminopeptidase activity"/>
    <property type="evidence" value="ECO:0007669"/>
    <property type="project" value="InterPro"/>
</dbReference>
<name>A0A223N0U8_9VIBR</name>
<evidence type="ECO:0000259" key="6">
    <source>
        <dbReference type="Pfam" id="PF16188"/>
    </source>
</evidence>
<dbReference type="InterPro" id="IPR036005">
    <property type="entry name" value="Creatinase/aminopeptidase-like"/>
</dbReference>
<dbReference type="InterPro" id="IPR000587">
    <property type="entry name" value="Creatinase_N"/>
</dbReference>
<dbReference type="PANTHER" id="PTHR43763">
    <property type="entry name" value="XAA-PRO AMINOPEPTIDASE 1"/>
    <property type="match status" value="1"/>
</dbReference>
<dbReference type="FunFam" id="3.90.230.10:FF:000009">
    <property type="entry name" value="xaa-Pro aminopeptidase 2"/>
    <property type="match status" value="1"/>
</dbReference>
<feature type="domain" description="Creatinase N-terminal" evidence="5">
    <location>
        <begin position="28"/>
        <end position="157"/>
    </location>
</feature>
<dbReference type="Pfam" id="PF16188">
    <property type="entry name" value="Peptidase_M24_C"/>
    <property type="match status" value="1"/>
</dbReference>
<comment type="similarity">
    <text evidence="1">Belongs to the peptidase M24B family.</text>
</comment>
<keyword evidence="8" id="KW-1185">Reference proteome</keyword>
<evidence type="ECO:0000313" key="7">
    <source>
        <dbReference type="EMBL" id="ASU23471.1"/>
    </source>
</evidence>
<reference evidence="7 8" key="1">
    <citation type="submission" date="2017-08" db="EMBL/GenBank/DDBJ databases">
        <title>The Vibrio qinghaiensis sp.-Q67 is a luminous bacteria isolated firstly from Qinghai lake, Qinghai province, China, which has been proved to be very sensitive to detect environmental and food pollutants. Therefore, complete genome analysis of V. qinghaiensis sp.-Q67 highlights the potential application of this strain on detection of hazards in the contaminated environments.</title>
        <authorList>
            <person name="Gong L."/>
        </authorList>
    </citation>
    <scope>NUCLEOTIDE SEQUENCE [LARGE SCALE GENOMIC DNA]</scope>
    <source>
        <strain evidence="7 8">Q67</strain>
    </source>
</reference>
<keyword evidence="7" id="KW-0031">Aminopeptidase</keyword>
<dbReference type="EMBL" id="CP022741">
    <property type="protein sequence ID" value="ASU23471.1"/>
    <property type="molecule type" value="Genomic_DNA"/>
</dbReference>
<feature type="domain" description="Peptidase M24 C-terminal" evidence="6">
    <location>
        <begin position="554"/>
        <end position="613"/>
    </location>
</feature>
<keyword evidence="7" id="KW-0645">Protease</keyword>
<dbReference type="Pfam" id="PF01321">
    <property type="entry name" value="Creatinase_N"/>
    <property type="match status" value="1"/>
</dbReference>
<keyword evidence="3" id="KW-0378">Hydrolase</keyword>
<organism evidence="7 8">
    <name type="scientific">Vibrio qinghaiensis</name>
    <dbReference type="NCBI Taxonomy" id="2025808"/>
    <lineage>
        <taxon>Bacteria</taxon>
        <taxon>Pseudomonadati</taxon>
        <taxon>Pseudomonadota</taxon>
        <taxon>Gammaproteobacteria</taxon>
        <taxon>Vibrionales</taxon>
        <taxon>Vibrionaceae</taxon>
        <taxon>Vibrio</taxon>
    </lineage>
</organism>
<dbReference type="Gene3D" id="3.90.230.10">
    <property type="entry name" value="Creatinase/methionine aminopeptidase superfamily"/>
    <property type="match status" value="1"/>
</dbReference>
<keyword evidence="2" id="KW-0479">Metal-binding</keyword>
<evidence type="ECO:0000313" key="8">
    <source>
        <dbReference type="Proteomes" id="UP000215148"/>
    </source>
</evidence>
<dbReference type="Pfam" id="PF16189">
    <property type="entry name" value="Creatinase_N_2"/>
    <property type="match status" value="1"/>
</dbReference>
<dbReference type="SUPFAM" id="SSF55920">
    <property type="entry name" value="Creatinase/aminopeptidase"/>
    <property type="match status" value="1"/>
</dbReference>
<feature type="domain" description="Peptidase M24" evidence="4">
    <location>
        <begin position="329"/>
        <end position="544"/>
    </location>
</feature>
<dbReference type="GO" id="GO:0005737">
    <property type="term" value="C:cytoplasm"/>
    <property type="evidence" value="ECO:0007669"/>
    <property type="project" value="UniProtKB-ARBA"/>
</dbReference>
<protein>
    <submittedName>
        <fullName evidence="7">X-Pro aminopeptidase</fullName>
    </submittedName>
</protein>
<sequence>MDLHSSLHLQRTVMRKDITQMHDSIAQRVSALRGWLTQQGLDAIIIPHEDEYLGEYVPQHNERLHWLTGFTGSAGAAVITHDNAAIFVDGRYTVQVRKQVPEATFEYRHLIEEPVLDWLQSALASGSKVGFDPRMHRASWLKAAQAKLSDELQLIAVGSNPIDELWKDRPSTAISAVRLMGNELVGISSHDKRKQIAHQLSKKKIDAAVLTELDSICWLLNIRGLDVSRLPVLLSHAIIYADSKVDFFLDPTRLPAEFDKHVGGGVRVHHPDQLEKQLNLLAGKKVMIDSATSNAWFTLTLQNSAAEIINDADPCLLLKAAKNATEVSGMKACHVRDGVAMTKFLAWLDNEVASQRLHDEGYLSDRLQAFREEDPTLADLSFDTISAAGSNAAMCHYNHINQVKPGQLAQDSLYLVDSGGQYCDGTTDITRTIAIGNPSEEMKKQFTLVLKGHIALARARFPKGTCGHQLDVLARQHLWANGFDYDHGTGHGVGHFLSVHEGPQRISKVFNNVALLPGMVLSNEPGYYRADAFGIRIENLELVVEVETQGDFSVLGFESLTRCPIDKRAININMLTRPELTWLNDYHQKVWDQVSPLVEGDNKAWLRQATLPIEHD</sequence>